<protein>
    <submittedName>
        <fullName evidence="7">Sodium pump decarboxylases, gamma subunit</fullName>
    </submittedName>
</protein>
<accession>A0A1M4YNR3</accession>
<keyword evidence="3 6" id="KW-0812">Transmembrane</keyword>
<dbReference type="RefSeq" id="WP_084106653.1">
    <property type="nucleotide sequence ID" value="NZ_FQVG01000032.1"/>
</dbReference>
<feature type="transmembrane region" description="Helical" evidence="6">
    <location>
        <begin position="15"/>
        <end position="39"/>
    </location>
</feature>
<dbReference type="AlphaFoldDB" id="A0A1M4YNR3"/>
<proteinExistence type="predicted"/>
<evidence type="ECO:0000256" key="4">
    <source>
        <dbReference type="ARBA" id="ARBA00022989"/>
    </source>
</evidence>
<keyword evidence="2" id="KW-1003">Cell membrane</keyword>
<dbReference type="Proteomes" id="UP000184423">
    <property type="component" value="Unassembled WGS sequence"/>
</dbReference>
<dbReference type="Pfam" id="PF04277">
    <property type="entry name" value="OAD_gamma"/>
    <property type="match status" value="1"/>
</dbReference>
<evidence type="ECO:0000313" key="7">
    <source>
        <dbReference type="EMBL" id="SHF07293.1"/>
    </source>
</evidence>
<reference evidence="8" key="1">
    <citation type="submission" date="2016-11" db="EMBL/GenBank/DDBJ databases">
        <authorList>
            <person name="Varghese N."/>
            <person name="Submissions S."/>
        </authorList>
    </citation>
    <scope>NUCLEOTIDE SEQUENCE [LARGE SCALE GENOMIC DNA]</scope>
    <source>
        <strain evidence="8">DSM 10124</strain>
    </source>
</reference>
<evidence type="ECO:0000256" key="6">
    <source>
        <dbReference type="SAM" id="Phobius"/>
    </source>
</evidence>
<keyword evidence="5 6" id="KW-0472">Membrane</keyword>
<keyword evidence="4 6" id="KW-1133">Transmembrane helix</keyword>
<dbReference type="GO" id="GO:0015081">
    <property type="term" value="F:sodium ion transmembrane transporter activity"/>
    <property type="evidence" value="ECO:0007669"/>
    <property type="project" value="InterPro"/>
</dbReference>
<evidence type="ECO:0000256" key="2">
    <source>
        <dbReference type="ARBA" id="ARBA00022475"/>
    </source>
</evidence>
<dbReference type="GO" id="GO:0005886">
    <property type="term" value="C:plasma membrane"/>
    <property type="evidence" value="ECO:0007669"/>
    <property type="project" value="UniProtKB-SubCell"/>
</dbReference>
<evidence type="ECO:0000256" key="5">
    <source>
        <dbReference type="ARBA" id="ARBA00023136"/>
    </source>
</evidence>
<dbReference type="InterPro" id="IPR005899">
    <property type="entry name" value="Na_pump_deCOase"/>
</dbReference>
<name>A0A1M4YNR3_9CLOT</name>
<sequence>MNLGDRLLLGINTTITAMLIVFVVLIFLGYVIKIISLFVEKMNLNSHKSDEVDNKSEAPVLKDEFIATQTTGSVCGELKLEAELNDEEAAAILAVIAHELRRPLNEVKIKSIKLINR</sequence>
<dbReference type="EMBL" id="FQVG01000032">
    <property type="protein sequence ID" value="SHF07293.1"/>
    <property type="molecule type" value="Genomic_DNA"/>
</dbReference>
<evidence type="ECO:0000313" key="8">
    <source>
        <dbReference type="Proteomes" id="UP000184423"/>
    </source>
</evidence>
<comment type="subcellular location">
    <subcellularLocation>
        <location evidence="1">Cell membrane</location>
    </subcellularLocation>
</comment>
<dbReference type="GO" id="GO:0036376">
    <property type="term" value="P:sodium ion export across plasma membrane"/>
    <property type="evidence" value="ECO:0007669"/>
    <property type="project" value="InterPro"/>
</dbReference>
<gene>
    <name evidence="7" type="ORF">SAMN02746091_01713</name>
</gene>
<organism evidence="7 8">
    <name type="scientific">Caloramator proteoclasticus DSM 10124</name>
    <dbReference type="NCBI Taxonomy" id="1121262"/>
    <lineage>
        <taxon>Bacteria</taxon>
        <taxon>Bacillati</taxon>
        <taxon>Bacillota</taxon>
        <taxon>Clostridia</taxon>
        <taxon>Eubacteriales</taxon>
        <taxon>Clostridiaceae</taxon>
        <taxon>Caloramator</taxon>
    </lineage>
</organism>
<keyword evidence="8" id="KW-1185">Reference proteome</keyword>
<evidence type="ECO:0000256" key="3">
    <source>
        <dbReference type="ARBA" id="ARBA00022692"/>
    </source>
</evidence>
<evidence type="ECO:0000256" key="1">
    <source>
        <dbReference type="ARBA" id="ARBA00004236"/>
    </source>
</evidence>